<reference evidence="7 8" key="2">
    <citation type="submission" date="2014-05" db="EMBL/GenBank/DDBJ databases">
        <title>Genome sequence of the 3-chlorobenzoate degrading bacterium Pseudomonas knackmussii B13 shows multiple evidence for horizontal gene transfer.</title>
        <authorList>
            <person name="Miyazaki R."/>
            <person name="Bertelli C."/>
            <person name="Falquet L."/>
            <person name="Robinson-Rechavi M."/>
            <person name="Gharib W."/>
            <person name="Roy S."/>
            <person name="Van der Meer J.R."/>
        </authorList>
    </citation>
    <scope>NUCLEOTIDE SEQUENCE [LARGE SCALE GENOMIC DNA]</scope>
    <source>
        <strain evidence="7 8">B13</strain>
    </source>
</reference>
<dbReference type="PATRIC" id="fig|1301098.3.peg.2305"/>
<feature type="domain" description="HTH gntR-type" evidence="6">
    <location>
        <begin position="22"/>
        <end position="90"/>
    </location>
</feature>
<keyword evidence="3" id="KW-0805">Transcription regulation</keyword>
<dbReference type="Pfam" id="PF00392">
    <property type="entry name" value="GntR"/>
    <property type="match status" value="1"/>
</dbReference>
<dbReference type="Pfam" id="PF00155">
    <property type="entry name" value="Aminotran_1_2"/>
    <property type="match status" value="1"/>
</dbReference>
<dbReference type="InterPro" id="IPR051446">
    <property type="entry name" value="HTH_trans_reg/aminotransferase"/>
</dbReference>
<dbReference type="InterPro" id="IPR015424">
    <property type="entry name" value="PyrdxlP-dep_Trfase"/>
</dbReference>
<evidence type="ECO:0000256" key="1">
    <source>
        <dbReference type="ARBA" id="ARBA00005384"/>
    </source>
</evidence>
<dbReference type="OrthoDB" id="9808770at2"/>
<reference evidence="7 8" key="1">
    <citation type="submission" date="2013-03" db="EMBL/GenBank/DDBJ databases">
        <authorList>
            <person name="Linke B."/>
        </authorList>
    </citation>
    <scope>NUCLEOTIDE SEQUENCE [LARGE SCALE GENOMIC DNA]</scope>
    <source>
        <strain evidence="7 8">B13</strain>
    </source>
</reference>
<keyword evidence="4" id="KW-0238">DNA-binding</keyword>
<dbReference type="Gene3D" id="1.10.10.10">
    <property type="entry name" value="Winged helix-like DNA-binding domain superfamily/Winged helix DNA-binding domain"/>
    <property type="match status" value="1"/>
</dbReference>
<evidence type="ECO:0000256" key="5">
    <source>
        <dbReference type="ARBA" id="ARBA00023163"/>
    </source>
</evidence>
<dbReference type="SUPFAM" id="SSF46785">
    <property type="entry name" value="Winged helix' DNA-binding domain"/>
    <property type="match status" value="1"/>
</dbReference>
<dbReference type="Gene3D" id="3.40.640.10">
    <property type="entry name" value="Type I PLP-dependent aspartate aminotransferase-like (Major domain)"/>
    <property type="match status" value="1"/>
</dbReference>
<name>A0A024HF34_PSEKB</name>
<dbReference type="AlphaFoldDB" id="A0A024HF34"/>
<organism evidence="7 8">
    <name type="scientific">Pseudomonas knackmussii (strain DSM 6978 / CCUG 54928 / LMG 23759 / B13)</name>
    <dbReference type="NCBI Taxonomy" id="1301098"/>
    <lineage>
        <taxon>Bacteria</taxon>
        <taxon>Pseudomonadati</taxon>
        <taxon>Pseudomonadota</taxon>
        <taxon>Gammaproteobacteria</taxon>
        <taxon>Pseudomonadales</taxon>
        <taxon>Pseudomonadaceae</taxon>
        <taxon>Pseudomonas</taxon>
    </lineage>
</organism>
<dbReference type="PANTHER" id="PTHR46577:SF1">
    <property type="entry name" value="HTH-TYPE TRANSCRIPTIONAL REGULATORY PROTEIN GABR"/>
    <property type="match status" value="1"/>
</dbReference>
<dbReference type="InterPro" id="IPR036390">
    <property type="entry name" value="WH_DNA-bd_sf"/>
</dbReference>
<keyword evidence="5" id="KW-0804">Transcription</keyword>
<comment type="similarity">
    <text evidence="1">In the C-terminal section; belongs to the class-I pyridoxal-phosphate-dependent aminotransferase family.</text>
</comment>
<evidence type="ECO:0000259" key="6">
    <source>
        <dbReference type="PROSITE" id="PS50949"/>
    </source>
</evidence>
<dbReference type="SUPFAM" id="SSF53383">
    <property type="entry name" value="PLP-dependent transferases"/>
    <property type="match status" value="1"/>
</dbReference>
<protein>
    <submittedName>
        <fullName evidence="7">GntR family transcriptional regulator</fullName>
    </submittedName>
</protein>
<keyword evidence="8" id="KW-1185">Reference proteome</keyword>
<dbReference type="InterPro" id="IPR000524">
    <property type="entry name" value="Tscrpt_reg_HTH_GntR"/>
</dbReference>
<dbReference type="GO" id="GO:0030170">
    <property type="term" value="F:pyridoxal phosphate binding"/>
    <property type="evidence" value="ECO:0007669"/>
    <property type="project" value="InterPro"/>
</dbReference>
<dbReference type="GO" id="GO:0003677">
    <property type="term" value="F:DNA binding"/>
    <property type="evidence" value="ECO:0007669"/>
    <property type="project" value="UniProtKB-KW"/>
</dbReference>
<dbReference type="InterPro" id="IPR015421">
    <property type="entry name" value="PyrdxlP-dep_Trfase_major"/>
</dbReference>
<dbReference type="eggNOG" id="COG1167">
    <property type="taxonomic scope" value="Bacteria"/>
</dbReference>
<dbReference type="Proteomes" id="UP000025241">
    <property type="component" value="Chromosome I"/>
</dbReference>
<accession>A0A024HF34</accession>
<gene>
    <name evidence="7" type="ORF">PKB_2303</name>
</gene>
<dbReference type="HOGENOM" id="CLU_017584_0_1_6"/>
<dbReference type="EMBL" id="HG322950">
    <property type="protein sequence ID" value="CDF83650.1"/>
    <property type="molecule type" value="Genomic_DNA"/>
</dbReference>
<dbReference type="SMART" id="SM00345">
    <property type="entry name" value="HTH_GNTR"/>
    <property type="match status" value="1"/>
</dbReference>
<dbReference type="InterPro" id="IPR036388">
    <property type="entry name" value="WH-like_DNA-bd_sf"/>
</dbReference>
<dbReference type="PRINTS" id="PR00035">
    <property type="entry name" value="HTHGNTR"/>
</dbReference>
<sequence length="506" mass="55002">MPAHKAAPLVLSLPLGEPEPGAGLQRWLYDALRHCILGGRLPAGSTLPSTRALAEHYGLARGTVQAAYQQLLSEGYLESRTGSGTRVSAVLPDATLRSGYVQRKVTPGSETPRAAPRTPWIERLESISPVFAKRAVAPGTRPFFPHRGDVRSFPMDLWRKLHQQHLRASRSSLLLDGDPAGLPALREAIAEYLHIARGVHASAEQILVLGSVQQGLDLCLRLLVPPGERVWLEDPGYPGARQLLEVAGVNRVDVPVDTQGLRVEDGIRQAADARLACVSPSPPPALGVEMSPARRLALLRWATQSGAYIFEDDYDSEYRFIAKPIPALRSLPGASSSVILAGTFSKLLFPAIRLAYLVLPEQLVQAFTRATALTARHANSLGQAVLADFIREGHFDRHVRRMRKLYATRAEVFAEAAQRHWQGLIRVPEVRAGLDIACTLEAHTEADAFARLNTAGIDVLPLSRYCVTPRPPGLVMGFAPYDEQSIAEAAKALEQALRAPPSTGTP</sequence>
<dbReference type="PROSITE" id="PS50949">
    <property type="entry name" value="HTH_GNTR"/>
    <property type="match status" value="1"/>
</dbReference>
<dbReference type="GO" id="GO:0003700">
    <property type="term" value="F:DNA-binding transcription factor activity"/>
    <property type="evidence" value="ECO:0007669"/>
    <property type="project" value="InterPro"/>
</dbReference>
<dbReference type="CDD" id="cd07377">
    <property type="entry name" value="WHTH_GntR"/>
    <property type="match status" value="1"/>
</dbReference>
<evidence type="ECO:0000256" key="2">
    <source>
        <dbReference type="ARBA" id="ARBA00022898"/>
    </source>
</evidence>
<dbReference type="KEGG" id="pkc:PKB_2303"/>
<evidence type="ECO:0000313" key="7">
    <source>
        <dbReference type="EMBL" id="CDF83650.1"/>
    </source>
</evidence>
<evidence type="ECO:0000256" key="4">
    <source>
        <dbReference type="ARBA" id="ARBA00023125"/>
    </source>
</evidence>
<proteinExistence type="inferred from homology"/>
<evidence type="ECO:0000313" key="8">
    <source>
        <dbReference type="Proteomes" id="UP000025241"/>
    </source>
</evidence>
<dbReference type="PANTHER" id="PTHR46577">
    <property type="entry name" value="HTH-TYPE TRANSCRIPTIONAL REGULATORY PROTEIN GABR"/>
    <property type="match status" value="1"/>
</dbReference>
<dbReference type="CDD" id="cd00609">
    <property type="entry name" value="AAT_like"/>
    <property type="match status" value="1"/>
</dbReference>
<dbReference type="RefSeq" id="WP_043251788.1">
    <property type="nucleotide sequence ID" value="NZ_HG322950.1"/>
</dbReference>
<evidence type="ECO:0000256" key="3">
    <source>
        <dbReference type="ARBA" id="ARBA00023015"/>
    </source>
</evidence>
<dbReference type="InterPro" id="IPR004839">
    <property type="entry name" value="Aminotransferase_I/II_large"/>
</dbReference>
<keyword evidence="2" id="KW-0663">Pyridoxal phosphate</keyword>